<dbReference type="Proteomes" id="UP001597109">
    <property type="component" value="Unassembled WGS sequence"/>
</dbReference>
<name>A0ABW3LCA9_9BACL</name>
<feature type="domain" description="LA2681-like HEPN" evidence="1">
    <location>
        <begin position="284"/>
        <end position="454"/>
    </location>
</feature>
<dbReference type="InterPro" id="IPR040826">
    <property type="entry name" value="HEPN_LA2681"/>
</dbReference>
<sequence length="458" mass="53480">MTNLQEIAQSDDYGQFEIKELYQATQLLLQEFQKSKTEPEKLNDIIAHLKKRLEGQTAYPLAILLESSQLGIRHQLQKAWNSPMKQRQLFLFESLFFQFRGKVPPTVWNQICLNYAEVLIYVGRSLDGLHVLEQMVESETTDPSYQRKDAERGWGLLFYSTFLTGKEEKADALHKARELLSQGIENIEDANGSALYADRLKLAQKMLDEIGPVDVTANYKPNFFEGRENDYRNWCAKQHLLLNPDNEVDPEGTMKIDTLRYRYKGEDKEQGVFLEAFMDSLFAEFTAQREQLFEALEKDPSQPERNEQLKMVYRQTFSLFNKTAQFLNHYYELEISSPRAGMQRIWFEDDHPKNELKPFIRDTKNSALKALYWLSKEMYGYERSESQNLAMIRSLQLRDQMERSFVQVITKKEEVAQTGELRKHQVTQGELERLALSTCFKARNALMYLVFAIGSGKK</sequence>
<keyword evidence="3" id="KW-1185">Reference proteome</keyword>
<dbReference type="RefSeq" id="WP_144838074.1">
    <property type="nucleotide sequence ID" value="NZ_JBHTKI010000008.1"/>
</dbReference>
<evidence type="ECO:0000313" key="3">
    <source>
        <dbReference type="Proteomes" id="UP001597109"/>
    </source>
</evidence>
<reference evidence="3" key="1">
    <citation type="journal article" date="2019" name="Int. J. Syst. Evol. Microbiol.">
        <title>The Global Catalogue of Microorganisms (GCM) 10K type strain sequencing project: providing services to taxonomists for standard genome sequencing and annotation.</title>
        <authorList>
            <consortium name="The Broad Institute Genomics Platform"/>
            <consortium name="The Broad Institute Genome Sequencing Center for Infectious Disease"/>
            <person name="Wu L."/>
            <person name="Ma J."/>
        </authorList>
    </citation>
    <scope>NUCLEOTIDE SEQUENCE [LARGE SCALE GENOMIC DNA]</scope>
    <source>
        <strain evidence="3">CCUG 56756</strain>
    </source>
</reference>
<proteinExistence type="predicted"/>
<gene>
    <name evidence="2" type="ORF">ACFQ1X_07740</name>
</gene>
<dbReference type="Pfam" id="PF18733">
    <property type="entry name" value="HEPN_LA2681"/>
    <property type="match status" value="1"/>
</dbReference>
<evidence type="ECO:0000259" key="1">
    <source>
        <dbReference type="Pfam" id="PF18733"/>
    </source>
</evidence>
<organism evidence="2 3">
    <name type="scientific">Metaplanococcus flavidus</name>
    <dbReference type="NCBI Taxonomy" id="569883"/>
    <lineage>
        <taxon>Bacteria</taxon>
        <taxon>Bacillati</taxon>
        <taxon>Bacillota</taxon>
        <taxon>Bacilli</taxon>
        <taxon>Bacillales</taxon>
        <taxon>Caryophanaceae</taxon>
        <taxon>Metaplanococcus</taxon>
    </lineage>
</organism>
<evidence type="ECO:0000313" key="2">
    <source>
        <dbReference type="EMBL" id="MFD1031326.1"/>
    </source>
</evidence>
<comment type="caution">
    <text evidence="2">The sequence shown here is derived from an EMBL/GenBank/DDBJ whole genome shotgun (WGS) entry which is preliminary data.</text>
</comment>
<accession>A0ABW3LCA9</accession>
<protein>
    <submittedName>
        <fullName evidence="2">LA2681 family HEPN domain-containing protein</fullName>
    </submittedName>
</protein>
<dbReference type="EMBL" id="JBHTKI010000008">
    <property type="protein sequence ID" value="MFD1031326.1"/>
    <property type="molecule type" value="Genomic_DNA"/>
</dbReference>